<dbReference type="WormBase" id="H40L08.9">
    <property type="protein sequence ID" value="CE53233"/>
    <property type="gene ID" value="WBGene00304794"/>
</dbReference>
<dbReference type="Proteomes" id="UP000001940">
    <property type="component" value="Chromosome X"/>
</dbReference>
<dbReference type="AGR" id="WB:WBGene00304794"/>
<feature type="compositionally biased region" description="Polar residues" evidence="1">
    <location>
        <begin position="1"/>
        <end position="14"/>
    </location>
</feature>
<feature type="compositionally biased region" description="Basic and acidic residues" evidence="1">
    <location>
        <begin position="51"/>
        <end position="61"/>
    </location>
</feature>
<gene>
    <name evidence="2" type="ORF">CELE_H40L08.9</name>
    <name evidence="2 4" type="ORF">H40L08.9</name>
</gene>
<proteinExistence type="predicted"/>
<name>A0A4V6Z7Z2_CAEEL</name>
<dbReference type="EMBL" id="BX284606">
    <property type="protein sequence ID" value="VTW47611.1"/>
    <property type="molecule type" value="Genomic_DNA"/>
</dbReference>
<sequence>MSSLPASRSESSFVSAARKVSSSATNSKSSAIPIKKDTNRNRKVSAIQPRENSEESDKDDAKDFLKTELAAKLRAFDATWFKQTAQKTPEVFIDNKQYDQFARTK</sequence>
<dbReference type="AlphaFoldDB" id="A0A4V6Z7Z2"/>
<evidence type="ECO:0000256" key="1">
    <source>
        <dbReference type="SAM" id="MobiDB-lite"/>
    </source>
</evidence>
<dbReference type="InParanoid" id="A0A4V6Z7Z2"/>
<feature type="compositionally biased region" description="Low complexity" evidence="1">
    <location>
        <begin position="21"/>
        <end position="30"/>
    </location>
</feature>
<reference evidence="2 3" key="1">
    <citation type="journal article" date="1998" name="Science">
        <title>Genome sequence of the nematode C. elegans: a platform for investigating biology.</title>
        <authorList>
            <consortium name="The C. elegans sequencing consortium"/>
            <person name="Sulson J.E."/>
            <person name="Waterston R."/>
        </authorList>
    </citation>
    <scope>NUCLEOTIDE SEQUENCE [LARGE SCALE GENOMIC DNA]</scope>
    <source>
        <strain evidence="2 3">Bristol N2</strain>
    </source>
</reference>
<feature type="region of interest" description="Disordered" evidence="1">
    <location>
        <begin position="1"/>
        <end position="61"/>
    </location>
</feature>
<organism evidence="2 3">
    <name type="scientific">Caenorhabditis elegans</name>
    <dbReference type="NCBI Taxonomy" id="6239"/>
    <lineage>
        <taxon>Eukaryota</taxon>
        <taxon>Metazoa</taxon>
        <taxon>Ecdysozoa</taxon>
        <taxon>Nematoda</taxon>
        <taxon>Chromadorea</taxon>
        <taxon>Rhabditida</taxon>
        <taxon>Rhabditina</taxon>
        <taxon>Rhabditomorpha</taxon>
        <taxon>Rhabditoidea</taxon>
        <taxon>Rhabditidae</taxon>
        <taxon>Peloderinae</taxon>
        <taxon>Caenorhabditis</taxon>
    </lineage>
</organism>
<evidence type="ECO:0000313" key="3">
    <source>
        <dbReference type="Proteomes" id="UP000001940"/>
    </source>
</evidence>
<keyword evidence="3" id="KW-1185">Reference proteome</keyword>
<protein>
    <submittedName>
        <fullName evidence="2">Uncharacterized protein</fullName>
    </submittedName>
</protein>
<evidence type="ECO:0000313" key="2">
    <source>
        <dbReference type="EMBL" id="VTW47611.1"/>
    </source>
</evidence>
<accession>A0A4V6Z7Z2</accession>
<evidence type="ECO:0000313" key="4">
    <source>
        <dbReference type="WormBase" id="H40L08.9"/>
    </source>
</evidence>